<feature type="transmembrane region" description="Helical" evidence="1">
    <location>
        <begin position="46"/>
        <end position="65"/>
    </location>
</feature>
<protein>
    <submittedName>
        <fullName evidence="2">Uncharacterized protein</fullName>
    </submittedName>
</protein>
<evidence type="ECO:0000256" key="1">
    <source>
        <dbReference type="SAM" id="Phobius"/>
    </source>
</evidence>
<organism evidence="2">
    <name type="scientific">bioreactor metagenome</name>
    <dbReference type="NCBI Taxonomy" id="1076179"/>
    <lineage>
        <taxon>unclassified sequences</taxon>
        <taxon>metagenomes</taxon>
        <taxon>ecological metagenomes</taxon>
    </lineage>
</organism>
<name>A0A645H990_9ZZZZ</name>
<comment type="caution">
    <text evidence="2">The sequence shown here is derived from an EMBL/GenBank/DDBJ whole genome shotgun (WGS) entry which is preliminary data.</text>
</comment>
<dbReference type="EMBL" id="VSSQ01084313">
    <property type="protein sequence ID" value="MPN32353.1"/>
    <property type="molecule type" value="Genomic_DNA"/>
</dbReference>
<evidence type="ECO:0000313" key="2">
    <source>
        <dbReference type="EMBL" id="MPN32353.1"/>
    </source>
</evidence>
<gene>
    <name evidence="2" type="ORF">SDC9_179831</name>
</gene>
<proteinExistence type="predicted"/>
<accession>A0A645H990</accession>
<keyword evidence="1" id="KW-0812">Transmembrane</keyword>
<sequence length="118" mass="13544">MNMITRLVAVGSVAFTCLVLSAASYFIDMAYAKYVFNPIELPYTDLIHLSLLFVAMFTFAANSIYQKALTQLVYQRANPSLNIVKRVKRFNVFFNMGVILFALCLDIQFFYRAFNINI</sequence>
<keyword evidence="1" id="KW-0472">Membrane</keyword>
<feature type="transmembrane region" description="Helical" evidence="1">
    <location>
        <begin position="92"/>
        <end position="111"/>
    </location>
</feature>
<keyword evidence="1" id="KW-1133">Transmembrane helix</keyword>
<reference evidence="2" key="1">
    <citation type="submission" date="2019-08" db="EMBL/GenBank/DDBJ databases">
        <authorList>
            <person name="Kucharzyk K."/>
            <person name="Murdoch R.W."/>
            <person name="Higgins S."/>
            <person name="Loffler F."/>
        </authorList>
    </citation>
    <scope>NUCLEOTIDE SEQUENCE</scope>
</reference>
<dbReference type="AlphaFoldDB" id="A0A645H990"/>